<feature type="transmembrane region" description="Helical" evidence="1">
    <location>
        <begin position="15"/>
        <end position="33"/>
    </location>
</feature>
<proteinExistence type="predicted"/>
<protein>
    <submittedName>
        <fullName evidence="2">Uncharacterized protein</fullName>
    </submittedName>
</protein>
<dbReference type="EMBL" id="SJPM01000003">
    <property type="protein sequence ID" value="TWT98964.1"/>
    <property type="molecule type" value="Genomic_DNA"/>
</dbReference>
<keyword evidence="1" id="KW-0812">Transmembrane</keyword>
<gene>
    <name evidence="2" type="ORF">Pla100_21300</name>
</gene>
<name>A0A5C6AG70_9BACT</name>
<dbReference type="Proteomes" id="UP000316213">
    <property type="component" value="Unassembled WGS sequence"/>
</dbReference>
<sequence length="249" mass="26801">MAKLSFSVHRLRQSLMMAIVIPVVGMAAGVGLFDNHSAHAIEGTELNASVGLWAPLLPDIEAATTTDGESIGTIVGLRGHHRFEGYRTSIEGGVQYGVTDDVEMFGFDALLRDTWSFGIGDLSAGTGYSQMNWKQEGAGGFIDSDYRGAKVVGGWETAFGRRPLWIDLTLGLYDLNGKYSNVAGVVQAEIDEFTTTWGLDIKSDVKFFGIPGRAVFGITYLEDFTTWKGGAIGTDDAVVLTGALELLVY</sequence>
<reference evidence="2 3" key="1">
    <citation type="submission" date="2019-02" db="EMBL/GenBank/DDBJ databases">
        <title>Deep-cultivation of Planctomycetes and their phenomic and genomic characterization uncovers novel biology.</title>
        <authorList>
            <person name="Wiegand S."/>
            <person name="Jogler M."/>
            <person name="Boedeker C."/>
            <person name="Pinto D."/>
            <person name="Vollmers J."/>
            <person name="Rivas-Marin E."/>
            <person name="Kohn T."/>
            <person name="Peeters S.H."/>
            <person name="Heuer A."/>
            <person name="Rast P."/>
            <person name="Oberbeckmann S."/>
            <person name="Bunk B."/>
            <person name="Jeske O."/>
            <person name="Meyerdierks A."/>
            <person name="Storesund J.E."/>
            <person name="Kallscheuer N."/>
            <person name="Luecker S."/>
            <person name="Lage O.M."/>
            <person name="Pohl T."/>
            <person name="Merkel B.J."/>
            <person name="Hornburger P."/>
            <person name="Mueller R.-W."/>
            <person name="Bruemmer F."/>
            <person name="Labrenz M."/>
            <person name="Spormann A.M."/>
            <person name="Op Den Camp H."/>
            <person name="Overmann J."/>
            <person name="Amann R."/>
            <person name="Jetten M.S.M."/>
            <person name="Mascher T."/>
            <person name="Medema M.H."/>
            <person name="Devos D.P."/>
            <person name="Kaster A.-K."/>
            <person name="Ovreas L."/>
            <person name="Rohde M."/>
            <person name="Galperin M.Y."/>
            <person name="Jogler C."/>
        </authorList>
    </citation>
    <scope>NUCLEOTIDE SEQUENCE [LARGE SCALE GENOMIC DNA]</scope>
    <source>
        <strain evidence="2 3">Pla100</strain>
    </source>
</reference>
<keyword evidence="3" id="KW-1185">Reference proteome</keyword>
<evidence type="ECO:0000256" key="1">
    <source>
        <dbReference type="SAM" id="Phobius"/>
    </source>
</evidence>
<keyword evidence="1" id="KW-0472">Membrane</keyword>
<organism evidence="2 3">
    <name type="scientific">Neorhodopirellula pilleata</name>
    <dbReference type="NCBI Taxonomy" id="2714738"/>
    <lineage>
        <taxon>Bacteria</taxon>
        <taxon>Pseudomonadati</taxon>
        <taxon>Planctomycetota</taxon>
        <taxon>Planctomycetia</taxon>
        <taxon>Pirellulales</taxon>
        <taxon>Pirellulaceae</taxon>
        <taxon>Neorhodopirellula</taxon>
    </lineage>
</organism>
<dbReference type="AlphaFoldDB" id="A0A5C6AG70"/>
<evidence type="ECO:0000313" key="3">
    <source>
        <dbReference type="Proteomes" id="UP000316213"/>
    </source>
</evidence>
<dbReference type="RefSeq" id="WP_231602921.1">
    <property type="nucleotide sequence ID" value="NZ_SJPM01000003.1"/>
</dbReference>
<keyword evidence="1" id="KW-1133">Transmembrane helix</keyword>
<accession>A0A5C6AG70</accession>
<comment type="caution">
    <text evidence="2">The sequence shown here is derived from an EMBL/GenBank/DDBJ whole genome shotgun (WGS) entry which is preliminary data.</text>
</comment>
<evidence type="ECO:0000313" key="2">
    <source>
        <dbReference type="EMBL" id="TWT98964.1"/>
    </source>
</evidence>